<dbReference type="AlphaFoldDB" id="A0A1G9UMN9"/>
<dbReference type="EMBL" id="LT629701">
    <property type="protein sequence ID" value="SDM61188.1"/>
    <property type="molecule type" value="Genomic_DNA"/>
</dbReference>
<keyword evidence="3" id="KW-1185">Reference proteome</keyword>
<dbReference type="Proteomes" id="UP000183376">
    <property type="component" value="Chromosome I"/>
</dbReference>
<reference evidence="2 3" key="1">
    <citation type="submission" date="2016-10" db="EMBL/GenBank/DDBJ databases">
        <authorList>
            <person name="de Groot N.N."/>
        </authorList>
    </citation>
    <scope>NUCLEOTIDE SEQUENCE [LARGE SCALE GENOMIC DNA]</scope>
    <source>
        <strain evidence="2 3">DSM 44149</strain>
    </source>
</reference>
<evidence type="ECO:0000256" key="1">
    <source>
        <dbReference type="SAM" id="Phobius"/>
    </source>
</evidence>
<dbReference type="STRING" id="211114.SAMN04489726_2499"/>
<keyword evidence="1" id="KW-0812">Transmembrane</keyword>
<sequence length="674" mass="71942">MDSAQQLFGTAVDREAAGDLRGAKALYGKVIETEDEEYAPAAAVRLARLLEAMGDLAGARSAYRVAADSAHPLHSRLAARRLAGAATPRYAAEPKLLAPVANPDLYRRNAFRLSGLPVDATARDLRRRAEQLRAAERLGAPADAADPGAVREALTLLRDPVRRIVEELFWLWENQSSAAIGGGPALHDAAVLAHAQALDAGHDADPAQWRRAYEYWAAVVEETECWQWLAERVGQLADRRLSAQTVEAVRAELPRTVLAPQAALAVRAAEGGAEDIARAHVRSLRLSGFPADVVGEALGAATKHITARIRAACQNAERLTAADPEDGAEAVDALLDQADPLLRVLRLVLGEDSSAYAAAADAVGLSVNTCVIRYVNEGHDFDDAFEQLEDVLDITVSPQARAAIEPSFVAAGSNVLGELCEDAADRATVLPEEGARIAEDLLRELQPTLAALAARADPENPFYRECLDGVALCVVSCLGSFHGATGDDEATLAGLSTALDLAVGGEARSAIEQAIEVVRGGLQPVCWFCQAEDGKAAVYEAALHGEVDHSELPRVTWKTAGVVVPRCTGCRAAHHRRDWLDSGWVAAPIPLLGVPLVVTGVVALFDAELGPFAVLLFIFVSVFLLFAVYGALINARRRRATERQAHLDAALSRFPPIQQLQLLGWRLGARPPGL</sequence>
<name>A0A1G9UMN9_ALLAB</name>
<feature type="transmembrane region" description="Helical" evidence="1">
    <location>
        <begin position="611"/>
        <end position="633"/>
    </location>
</feature>
<dbReference type="RefSeq" id="WP_030430621.1">
    <property type="nucleotide sequence ID" value="NZ_JOEF01000014.1"/>
</dbReference>
<evidence type="ECO:0000313" key="3">
    <source>
        <dbReference type="Proteomes" id="UP000183376"/>
    </source>
</evidence>
<protein>
    <submittedName>
        <fullName evidence="2">Uncharacterized protein</fullName>
    </submittedName>
</protein>
<evidence type="ECO:0000313" key="2">
    <source>
        <dbReference type="EMBL" id="SDM61188.1"/>
    </source>
</evidence>
<dbReference type="eggNOG" id="ENOG5032X3X">
    <property type="taxonomic scope" value="Bacteria"/>
</dbReference>
<proteinExistence type="predicted"/>
<dbReference type="OrthoDB" id="4222977at2"/>
<keyword evidence="1" id="KW-1133">Transmembrane helix</keyword>
<organism evidence="2 3">
    <name type="scientific">Allokutzneria albata</name>
    <name type="common">Kibdelosporangium albatum</name>
    <dbReference type="NCBI Taxonomy" id="211114"/>
    <lineage>
        <taxon>Bacteria</taxon>
        <taxon>Bacillati</taxon>
        <taxon>Actinomycetota</taxon>
        <taxon>Actinomycetes</taxon>
        <taxon>Pseudonocardiales</taxon>
        <taxon>Pseudonocardiaceae</taxon>
        <taxon>Allokutzneria</taxon>
    </lineage>
</organism>
<gene>
    <name evidence="2" type="ORF">SAMN04489726_2499</name>
</gene>
<accession>A0A1G9UMN9</accession>
<keyword evidence="1" id="KW-0472">Membrane</keyword>